<name>F3BYQ0_PSESG</name>
<dbReference type="BioCyc" id="PSYR875330:G11XH-226-MONOMER"/>
<dbReference type="EMBL" id="ADWY01000054">
    <property type="protein sequence ID" value="EGH06300.1"/>
    <property type="molecule type" value="Genomic_DNA"/>
</dbReference>
<accession>F3BYQ0</accession>
<evidence type="ECO:0000313" key="3">
    <source>
        <dbReference type="Proteomes" id="UP000005466"/>
    </source>
</evidence>
<reference evidence="2 3" key="1">
    <citation type="journal article" date="2011" name="PLoS Pathog.">
        <title>Dynamic evolution of pathogenicity revealed by sequencing and comparative genomics of 19 Pseudomonas syringae isolates.</title>
        <authorList>
            <person name="Baltrus D.A."/>
            <person name="Nishimura M.T."/>
            <person name="Romanchuk A."/>
            <person name="Chang J.H."/>
            <person name="Mukhtar M.S."/>
            <person name="Cherkis K."/>
            <person name="Roach J."/>
            <person name="Grant S.R."/>
            <person name="Jones C.D."/>
            <person name="Dangl J.L."/>
        </authorList>
    </citation>
    <scope>NUCLEOTIDE SEQUENCE [LARGE SCALE GENOMIC DNA]</scope>
    <source>
        <strain evidence="3">race 4</strain>
    </source>
</reference>
<evidence type="ECO:0000313" key="2">
    <source>
        <dbReference type="EMBL" id="EGH06300.1"/>
    </source>
</evidence>
<feature type="compositionally biased region" description="Basic and acidic residues" evidence="1">
    <location>
        <begin position="20"/>
        <end position="32"/>
    </location>
</feature>
<gene>
    <name evidence="2" type="ORF">Pgy4_01215</name>
</gene>
<sequence>MPDVLFVVVRLSVEIGEVGEQQHDENDKRDKQQNNLRPAARAFP</sequence>
<evidence type="ECO:0000256" key="1">
    <source>
        <dbReference type="SAM" id="MobiDB-lite"/>
    </source>
</evidence>
<proteinExistence type="predicted"/>
<feature type="region of interest" description="Disordered" evidence="1">
    <location>
        <begin position="18"/>
        <end position="44"/>
    </location>
</feature>
<organism evidence="2 3">
    <name type="scientific">Pseudomonas savastanoi pv. glycinea str. race 4</name>
    <dbReference type="NCBI Taxonomy" id="875330"/>
    <lineage>
        <taxon>Bacteria</taxon>
        <taxon>Pseudomonadati</taxon>
        <taxon>Pseudomonadota</taxon>
        <taxon>Gammaproteobacteria</taxon>
        <taxon>Pseudomonadales</taxon>
        <taxon>Pseudomonadaceae</taxon>
        <taxon>Pseudomonas</taxon>
    </lineage>
</organism>
<dbReference type="HOGENOM" id="CLU_3220939_0_0_6"/>
<comment type="caution">
    <text evidence="2">The sequence shown here is derived from an EMBL/GenBank/DDBJ whole genome shotgun (WGS) entry which is preliminary data.</text>
</comment>
<dbReference type="Proteomes" id="UP000005466">
    <property type="component" value="Unassembled WGS sequence"/>
</dbReference>
<dbReference type="AlphaFoldDB" id="F3BYQ0"/>
<protein>
    <submittedName>
        <fullName evidence="2">Uncharacterized protein</fullName>
    </submittedName>
</protein>